<dbReference type="STRING" id="1121942.SAMN02745148_00351"/>
<name>A0A1M4T636_9GAMM</name>
<proteinExistence type="predicted"/>
<feature type="signal peptide" evidence="1">
    <location>
        <begin position="1"/>
        <end position="26"/>
    </location>
</feature>
<dbReference type="PANTHER" id="PTHR36302">
    <property type="entry name" value="BLR7088 PROTEIN"/>
    <property type="match status" value="1"/>
</dbReference>
<keyword evidence="3" id="KW-1185">Reference proteome</keyword>
<dbReference type="Proteomes" id="UP000184346">
    <property type="component" value="Unassembled WGS sequence"/>
</dbReference>
<dbReference type="OrthoDB" id="9796962at2"/>
<dbReference type="Gene3D" id="2.60.40.1890">
    <property type="entry name" value="PCu(A)C copper chaperone"/>
    <property type="match status" value="1"/>
</dbReference>
<dbReference type="Pfam" id="PF04314">
    <property type="entry name" value="PCuAC"/>
    <property type="match status" value="1"/>
</dbReference>
<feature type="chain" id="PRO_5012273851" description="Copper(I)-binding protein" evidence="1">
    <location>
        <begin position="27"/>
        <end position="163"/>
    </location>
</feature>
<dbReference type="PANTHER" id="PTHR36302:SF1">
    <property type="entry name" value="COPPER CHAPERONE PCU(A)C"/>
    <property type="match status" value="1"/>
</dbReference>
<evidence type="ECO:0008006" key="4">
    <source>
        <dbReference type="Google" id="ProtNLM"/>
    </source>
</evidence>
<evidence type="ECO:0000313" key="2">
    <source>
        <dbReference type="EMBL" id="SHE39972.1"/>
    </source>
</evidence>
<dbReference type="RefSeq" id="WP_072819110.1">
    <property type="nucleotide sequence ID" value="NZ_FQUJ01000002.1"/>
</dbReference>
<organism evidence="2 3">
    <name type="scientific">Modicisalibacter ilicicola DSM 19980</name>
    <dbReference type="NCBI Taxonomy" id="1121942"/>
    <lineage>
        <taxon>Bacteria</taxon>
        <taxon>Pseudomonadati</taxon>
        <taxon>Pseudomonadota</taxon>
        <taxon>Gammaproteobacteria</taxon>
        <taxon>Oceanospirillales</taxon>
        <taxon>Halomonadaceae</taxon>
        <taxon>Modicisalibacter</taxon>
    </lineage>
</organism>
<evidence type="ECO:0000313" key="3">
    <source>
        <dbReference type="Proteomes" id="UP000184346"/>
    </source>
</evidence>
<accession>A0A1M4T636</accession>
<gene>
    <name evidence="2" type="ORF">SAMN02745148_00351</name>
</gene>
<dbReference type="InterPro" id="IPR007410">
    <property type="entry name" value="LpqE-like"/>
</dbReference>
<protein>
    <recommendedName>
        <fullName evidence="4">Copper(I)-binding protein</fullName>
    </recommendedName>
</protein>
<sequence>MPRSPSLRLSVLPLLVSCLVASGALAREAGDTGLRLLHPFATPTPPGAPNGAAYIDITAGEEDVSLVGASSSVSEVVEIHDMSMEDGVMRMRRLERLDVAAGETLMMRPGGGEHLMLIGLEQSLQVGDRFPITLEFAERDSVTLEVQVREAGEEGQAAGQHGH</sequence>
<keyword evidence="1" id="KW-0732">Signal</keyword>
<dbReference type="InterPro" id="IPR036182">
    <property type="entry name" value="PCuAC_sf"/>
</dbReference>
<dbReference type="EMBL" id="FQUJ01000002">
    <property type="protein sequence ID" value="SHE39972.1"/>
    <property type="molecule type" value="Genomic_DNA"/>
</dbReference>
<reference evidence="2 3" key="1">
    <citation type="submission" date="2016-11" db="EMBL/GenBank/DDBJ databases">
        <authorList>
            <person name="Jaros S."/>
            <person name="Januszkiewicz K."/>
            <person name="Wedrychowicz H."/>
        </authorList>
    </citation>
    <scope>NUCLEOTIDE SEQUENCE [LARGE SCALE GENOMIC DNA]</scope>
    <source>
        <strain evidence="2 3">DSM 19980</strain>
    </source>
</reference>
<evidence type="ECO:0000256" key="1">
    <source>
        <dbReference type="SAM" id="SignalP"/>
    </source>
</evidence>
<dbReference type="SUPFAM" id="SSF110087">
    <property type="entry name" value="DR1885-like metal-binding protein"/>
    <property type="match status" value="1"/>
</dbReference>
<dbReference type="InterPro" id="IPR058248">
    <property type="entry name" value="Lxx211020-like"/>
</dbReference>
<dbReference type="AlphaFoldDB" id="A0A1M4T636"/>